<feature type="compositionally biased region" description="Basic and acidic residues" evidence="9">
    <location>
        <begin position="777"/>
        <end position="793"/>
    </location>
</feature>
<keyword evidence="3" id="KW-0217">Developmental protein</keyword>
<evidence type="ECO:0000256" key="1">
    <source>
        <dbReference type="ARBA" id="ARBA00004123"/>
    </source>
</evidence>
<comment type="caution">
    <text evidence="11">The sequence shown here is derived from an EMBL/GenBank/DDBJ whole genome shotgun (WGS) entry which is preliminary data.</text>
</comment>
<feature type="compositionally biased region" description="Low complexity" evidence="9">
    <location>
        <begin position="185"/>
        <end position="198"/>
    </location>
</feature>
<dbReference type="Pfam" id="PF00046">
    <property type="entry name" value="Homeodomain"/>
    <property type="match status" value="1"/>
</dbReference>
<dbReference type="Pfam" id="PF16878">
    <property type="entry name" value="SIX1_SD"/>
    <property type="match status" value="1"/>
</dbReference>
<protein>
    <recommendedName>
        <fullName evidence="10">Homeobox domain-containing protein</fullName>
    </recommendedName>
</protein>
<feature type="compositionally biased region" description="Polar residues" evidence="9">
    <location>
        <begin position="640"/>
        <end position="670"/>
    </location>
</feature>
<evidence type="ECO:0000256" key="5">
    <source>
        <dbReference type="ARBA" id="ARBA00023155"/>
    </source>
</evidence>
<reference evidence="11 12" key="1">
    <citation type="submission" date="2024-10" db="EMBL/GenBank/DDBJ databases">
        <authorList>
            <person name="Kim D."/>
        </authorList>
    </citation>
    <scope>NUCLEOTIDE SEQUENCE [LARGE SCALE GENOMIC DNA]</scope>
    <source>
        <strain evidence="11">Taebaek</strain>
    </source>
</reference>
<keyword evidence="5 7" id="KW-0371">Homeobox</keyword>
<dbReference type="InterPro" id="IPR009057">
    <property type="entry name" value="Homeodomain-like_sf"/>
</dbReference>
<feature type="compositionally biased region" description="Polar residues" evidence="9">
    <location>
        <begin position="740"/>
        <end position="754"/>
    </location>
</feature>
<feature type="compositionally biased region" description="Basic and acidic residues" evidence="9">
    <location>
        <begin position="245"/>
        <end position="268"/>
    </location>
</feature>
<dbReference type="InterPro" id="IPR031701">
    <property type="entry name" value="SIX1_SD"/>
</dbReference>
<comment type="subcellular location">
    <subcellularLocation>
        <location evidence="1 7 8">Nucleus</location>
    </subcellularLocation>
</comment>
<feature type="compositionally biased region" description="Basic and acidic residues" evidence="9">
    <location>
        <begin position="604"/>
        <end position="622"/>
    </location>
</feature>
<feature type="compositionally biased region" description="Acidic residues" evidence="9">
    <location>
        <begin position="92"/>
        <end position="108"/>
    </location>
</feature>
<evidence type="ECO:0000313" key="11">
    <source>
        <dbReference type="EMBL" id="KAL3076282.1"/>
    </source>
</evidence>
<feature type="domain" description="Homeobox" evidence="10">
    <location>
        <begin position="502"/>
        <end position="562"/>
    </location>
</feature>
<accession>A0ABD2I7U2</accession>
<proteinExistence type="inferred from homology"/>
<dbReference type="EMBL" id="JBICCN010000338">
    <property type="protein sequence ID" value="KAL3076282.1"/>
    <property type="molecule type" value="Genomic_DNA"/>
</dbReference>
<dbReference type="PANTHER" id="PTHR10390:SF33">
    <property type="entry name" value="PROTEIN OPTIX"/>
    <property type="match status" value="1"/>
</dbReference>
<dbReference type="CDD" id="cd00086">
    <property type="entry name" value="homeodomain"/>
    <property type="match status" value="1"/>
</dbReference>
<dbReference type="Proteomes" id="UP001620645">
    <property type="component" value="Unassembled WGS sequence"/>
</dbReference>
<evidence type="ECO:0000259" key="10">
    <source>
        <dbReference type="PROSITE" id="PS50071"/>
    </source>
</evidence>
<dbReference type="SMART" id="SM00389">
    <property type="entry name" value="HOX"/>
    <property type="match status" value="1"/>
</dbReference>
<dbReference type="GO" id="GO:0006355">
    <property type="term" value="P:regulation of DNA-templated transcription"/>
    <property type="evidence" value="ECO:0007669"/>
    <property type="project" value="UniProtKB-ARBA"/>
</dbReference>
<feature type="compositionally biased region" description="Basic and acidic residues" evidence="9">
    <location>
        <begin position="77"/>
        <end position="88"/>
    </location>
</feature>
<feature type="compositionally biased region" description="Polar residues" evidence="9">
    <location>
        <begin position="814"/>
        <end position="823"/>
    </location>
</feature>
<feature type="compositionally biased region" description="Polar residues" evidence="9">
    <location>
        <begin position="147"/>
        <end position="158"/>
    </location>
</feature>
<feature type="DNA-binding region" description="Homeobox" evidence="7">
    <location>
        <begin position="504"/>
        <end position="563"/>
    </location>
</feature>
<evidence type="ECO:0000256" key="7">
    <source>
        <dbReference type="PROSITE-ProRule" id="PRU00108"/>
    </source>
</evidence>
<dbReference type="FunFam" id="1.10.10.60:FF:000046">
    <property type="entry name" value="SIX homeobox 3"/>
    <property type="match status" value="1"/>
</dbReference>
<dbReference type="PROSITE" id="PS50071">
    <property type="entry name" value="HOMEOBOX_2"/>
    <property type="match status" value="1"/>
</dbReference>
<dbReference type="Gene3D" id="1.10.10.60">
    <property type="entry name" value="Homeodomain-like"/>
    <property type="match status" value="1"/>
</dbReference>
<evidence type="ECO:0000256" key="4">
    <source>
        <dbReference type="ARBA" id="ARBA00023125"/>
    </source>
</evidence>
<evidence type="ECO:0000313" key="12">
    <source>
        <dbReference type="Proteomes" id="UP001620645"/>
    </source>
</evidence>
<evidence type="ECO:0000256" key="2">
    <source>
        <dbReference type="ARBA" id="ARBA00008161"/>
    </source>
</evidence>
<evidence type="ECO:0000256" key="3">
    <source>
        <dbReference type="ARBA" id="ARBA00022473"/>
    </source>
</evidence>
<name>A0ABD2I7U2_HETSC</name>
<feature type="region of interest" description="Disordered" evidence="9">
    <location>
        <begin position="16"/>
        <end position="268"/>
    </location>
</feature>
<feature type="compositionally biased region" description="Basic residues" evidence="9">
    <location>
        <begin position="49"/>
        <end position="58"/>
    </location>
</feature>
<keyword evidence="6 7" id="KW-0539">Nucleus</keyword>
<evidence type="ECO:0000256" key="8">
    <source>
        <dbReference type="RuleBase" id="RU000682"/>
    </source>
</evidence>
<feature type="region of interest" description="Disordered" evidence="9">
    <location>
        <begin position="553"/>
        <end position="673"/>
    </location>
</feature>
<feature type="compositionally biased region" description="Polar residues" evidence="9">
    <location>
        <begin position="199"/>
        <end position="210"/>
    </location>
</feature>
<dbReference type="GO" id="GO:0003677">
    <property type="term" value="F:DNA binding"/>
    <property type="evidence" value="ECO:0007669"/>
    <property type="project" value="UniProtKB-UniRule"/>
</dbReference>
<evidence type="ECO:0000256" key="9">
    <source>
        <dbReference type="SAM" id="MobiDB-lite"/>
    </source>
</evidence>
<feature type="region of interest" description="Disordered" evidence="9">
    <location>
        <begin position="740"/>
        <end position="823"/>
    </location>
</feature>
<keyword evidence="12" id="KW-1185">Reference proteome</keyword>
<sequence length="823" mass="92237">MLNPAKLQQLWTTVFTPQNSNGSETLPTNNSFAQKKQMFPSTPGEAAGSHHHYRHNHHQQNNSLTTTPKQRHKRGEGRKEDEEKRDNKGLNNEEENEQDDEPNEEEDKEEQREGTRNCRGDGDEAAGDSERRRTTPAASPTTPPFSEKQQQNVASSTVLEIKEEKQKDEGIEEKQNGGEREGTNGRKNGAKNKGNNGNLTRVQSPTTNDTDGGERRMKRAARNVAGGEQTGGAATDKSQSAQPKSEQRDGEETTKCEEKRRKMASENEKAAICASTSITNDAFKVQNQVMQNYLHKMFYAITHQQVSRDNNCPTQLLNNNSRTTAISPGTASAMVATEKGNAATSSSLLPPPSAVFAPPNSANNGHLPPLPANGLFPGGIPFPMFGINIDQILKTCEQLEDSKNYDQLAHFLNKMPLAVQMNVAMHETVLRARALINFHTGNFKEMYAILESHKFSQDSHLMLQKIWWDAHYQEAERMRGRTLGPVDKYRVRKKYPCPATIWDGEQKTHCFKEKTRTMLREHYLNDPYPNPAKKKQLAEETNLSPMQVGNWFKNRRQRDRAANQKHKMNGALLPVGLTPSPKSHRNNGTTNSHNDSCDSEFDYDEMRSHISSEQEEAERMAMEEESESNEEGTNEAKGQMPTTTMAHGGQQEQNGTKTTGEGEQQQNMTGHQGAAPSLMPAAMFPPAFPPQMNAAAPFNALHLLFMMQSAAAHNQHALLFNEFQQQQNLRQHIQQATAASKLSLPNQQNFSTNHWSEKRTTTAESNGKSAEENVSVKTEELNRQHRVAEERKPFKLSIDQLLSSKSNDRHKSEQNTTGDQQNI</sequence>
<feature type="compositionally biased region" description="Basic and acidic residues" evidence="9">
    <location>
        <begin position="160"/>
        <end position="184"/>
    </location>
</feature>
<organism evidence="11 12">
    <name type="scientific">Heterodera schachtii</name>
    <name type="common">Sugarbeet cyst nematode worm</name>
    <name type="synonym">Tylenchus schachtii</name>
    <dbReference type="NCBI Taxonomy" id="97005"/>
    <lineage>
        <taxon>Eukaryota</taxon>
        <taxon>Metazoa</taxon>
        <taxon>Ecdysozoa</taxon>
        <taxon>Nematoda</taxon>
        <taxon>Chromadorea</taxon>
        <taxon>Rhabditida</taxon>
        <taxon>Tylenchina</taxon>
        <taxon>Tylenchomorpha</taxon>
        <taxon>Tylenchoidea</taxon>
        <taxon>Heteroderidae</taxon>
        <taxon>Heteroderinae</taxon>
        <taxon>Heterodera</taxon>
    </lineage>
</organism>
<feature type="compositionally biased region" description="Basic and acidic residues" evidence="9">
    <location>
        <begin position="109"/>
        <end position="133"/>
    </location>
</feature>
<dbReference type="SUPFAM" id="SSF46689">
    <property type="entry name" value="Homeodomain-like"/>
    <property type="match status" value="1"/>
</dbReference>
<evidence type="ECO:0000256" key="6">
    <source>
        <dbReference type="ARBA" id="ARBA00023242"/>
    </source>
</evidence>
<dbReference type="AlphaFoldDB" id="A0ABD2I7U2"/>
<gene>
    <name evidence="11" type="ORF">niasHS_013553</name>
</gene>
<feature type="compositionally biased region" description="Basic residues" evidence="9">
    <location>
        <begin position="553"/>
        <end position="568"/>
    </location>
</feature>
<comment type="similarity">
    <text evidence="2">Belongs to the SIX/Sine oculis homeobox family.</text>
</comment>
<feature type="compositionally biased region" description="Polar residues" evidence="9">
    <location>
        <begin position="16"/>
        <end position="34"/>
    </location>
</feature>
<keyword evidence="4 7" id="KW-0238">DNA-binding</keyword>
<dbReference type="GO" id="GO:0005634">
    <property type="term" value="C:nucleus"/>
    <property type="evidence" value="ECO:0007669"/>
    <property type="project" value="UniProtKB-SubCell"/>
</dbReference>
<feature type="compositionally biased region" description="Acidic residues" evidence="9">
    <location>
        <begin position="623"/>
        <end position="633"/>
    </location>
</feature>
<dbReference type="PANTHER" id="PTHR10390">
    <property type="entry name" value="HOMEOBOX PROTEIN SIX"/>
    <property type="match status" value="1"/>
</dbReference>
<dbReference type="InterPro" id="IPR001356">
    <property type="entry name" value="HD"/>
</dbReference>